<protein>
    <submittedName>
        <fullName evidence="7">Uncharacterized protein</fullName>
    </submittedName>
</protein>
<evidence type="ECO:0000256" key="1">
    <source>
        <dbReference type="ARBA" id="ARBA00004123"/>
    </source>
</evidence>
<dbReference type="GO" id="GO:0006355">
    <property type="term" value="P:regulation of DNA-templated transcription"/>
    <property type="evidence" value="ECO:0007669"/>
    <property type="project" value="TreeGrafter"/>
</dbReference>
<evidence type="ECO:0000313" key="8">
    <source>
        <dbReference type="Proteomes" id="UP001497516"/>
    </source>
</evidence>
<dbReference type="PANTHER" id="PTHR23215:SF0">
    <property type="entry name" value="BUB3-INTERACTING AND GLEBS MOTIF-CONTAINING PROTEIN ZNF207"/>
    <property type="match status" value="1"/>
</dbReference>
<sequence length="154" mass="17105">MTIHVLQAHKESVTKVPNAKPGREATDIEIYGMQEDEAPSKAAKVEIPSTPYVVPGSLPLGYRPRPLGPGPPVYSSGAPWRESFEFDRLTLHDKRLSELSNNSEDGEGTPLPNFTEVLCINRMKDKLSKWRSGLLQTTKNDTSRCHDTSTDSKQ</sequence>
<reference evidence="7 8" key="1">
    <citation type="submission" date="2024-04" db="EMBL/GenBank/DDBJ databases">
        <authorList>
            <person name="Fracassetti M."/>
        </authorList>
    </citation>
    <scope>NUCLEOTIDE SEQUENCE [LARGE SCALE GENOMIC DNA]</scope>
</reference>
<feature type="region of interest" description="Disordered" evidence="6">
    <location>
        <begin position="131"/>
        <end position="154"/>
    </location>
</feature>
<evidence type="ECO:0000313" key="7">
    <source>
        <dbReference type="EMBL" id="CAL1387891.1"/>
    </source>
</evidence>
<proteinExistence type="predicted"/>
<evidence type="ECO:0000256" key="2">
    <source>
        <dbReference type="ARBA" id="ARBA00022723"/>
    </source>
</evidence>
<dbReference type="GO" id="GO:0003677">
    <property type="term" value="F:DNA binding"/>
    <property type="evidence" value="ECO:0007669"/>
    <property type="project" value="TreeGrafter"/>
</dbReference>
<feature type="region of interest" description="Disordered" evidence="6">
    <location>
        <begin position="1"/>
        <end position="24"/>
    </location>
</feature>
<keyword evidence="2" id="KW-0479">Metal-binding</keyword>
<dbReference type="PANTHER" id="PTHR23215">
    <property type="entry name" value="ZINC FINGER PROTEIN 207"/>
    <property type="match status" value="1"/>
</dbReference>
<comment type="subcellular location">
    <subcellularLocation>
        <location evidence="1">Nucleus</location>
    </subcellularLocation>
</comment>
<evidence type="ECO:0000256" key="5">
    <source>
        <dbReference type="ARBA" id="ARBA00023242"/>
    </source>
</evidence>
<dbReference type="GO" id="GO:0005634">
    <property type="term" value="C:nucleus"/>
    <property type="evidence" value="ECO:0007669"/>
    <property type="project" value="UniProtKB-SubCell"/>
</dbReference>
<keyword evidence="4" id="KW-0862">Zinc</keyword>
<keyword evidence="3" id="KW-0863">Zinc-finger</keyword>
<feature type="compositionally biased region" description="Basic and acidic residues" evidence="6">
    <location>
        <begin position="141"/>
        <end position="154"/>
    </location>
</feature>
<evidence type="ECO:0000256" key="3">
    <source>
        <dbReference type="ARBA" id="ARBA00022771"/>
    </source>
</evidence>
<dbReference type="AlphaFoldDB" id="A0AAV2EPC8"/>
<accession>A0AAV2EPC8</accession>
<dbReference type="Proteomes" id="UP001497516">
    <property type="component" value="Chromosome 5"/>
</dbReference>
<evidence type="ECO:0000256" key="4">
    <source>
        <dbReference type="ARBA" id="ARBA00022833"/>
    </source>
</evidence>
<dbReference type="EMBL" id="OZ034818">
    <property type="protein sequence ID" value="CAL1387891.1"/>
    <property type="molecule type" value="Genomic_DNA"/>
</dbReference>
<keyword evidence="5" id="KW-0539">Nucleus</keyword>
<evidence type="ECO:0000256" key="6">
    <source>
        <dbReference type="SAM" id="MobiDB-lite"/>
    </source>
</evidence>
<organism evidence="7 8">
    <name type="scientific">Linum trigynum</name>
    <dbReference type="NCBI Taxonomy" id="586398"/>
    <lineage>
        <taxon>Eukaryota</taxon>
        <taxon>Viridiplantae</taxon>
        <taxon>Streptophyta</taxon>
        <taxon>Embryophyta</taxon>
        <taxon>Tracheophyta</taxon>
        <taxon>Spermatophyta</taxon>
        <taxon>Magnoliopsida</taxon>
        <taxon>eudicotyledons</taxon>
        <taxon>Gunneridae</taxon>
        <taxon>Pentapetalae</taxon>
        <taxon>rosids</taxon>
        <taxon>fabids</taxon>
        <taxon>Malpighiales</taxon>
        <taxon>Linaceae</taxon>
        <taxon>Linum</taxon>
    </lineage>
</organism>
<name>A0AAV2EPC8_9ROSI</name>
<gene>
    <name evidence="7" type="ORF">LTRI10_LOCUS28844</name>
</gene>
<keyword evidence="8" id="KW-1185">Reference proteome</keyword>
<dbReference type="GO" id="GO:0008270">
    <property type="term" value="F:zinc ion binding"/>
    <property type="evidence" value="ECO:0007669"/>
    <property type="project" value="UniProtKB-KW"/>
</dbReference>